<dbReference type="SUPFAM" id="SSF52218">
    <property type="entry name" value="Flavoproteins"/>
    <property type="match status" value="1"/>
</dbReference>
<evidence type="ECO:0000256" key="2">
    <source>
        <dbReference type="ARBA" id="ARBA00022630"/>
    </source>
</evidence>
<dbReference type="NCBIfam" id="TIGR03566">
    <property type="entry name" value="FMN_reduc_MsuE"/>
    <property type="match status" value="1"/>
</dbReference>
<gene>
    <name evidence="6" type="primary">msuE</name>
    <name evidence="6" type="ORF">D7S89_15655</name>
</gene>
<evidence type="ECO:0000256" key="3">
    <source>
        <dbReference type="ARBA" id="ARBA00022643"/>
    </source>
</evidence>
<dbReference type="OrthoDB" id="1643408at2"/>
<dbReference type="AlphaFoldDB" id="A0A494XGY5"/>
<evidence type="ECO:0000256" key="1">
    <source>
        <dbReference type="ARBA" id="ARBA00005990"/>
    </source>
</evidence>
<keyword evidence="2" id="KW-0285">Flavoprotein</keyword>
<evidence type="ECO:0000313" key="7">
    <source>
        <dbReference type="Proteomes" id="UP000280434"/>
    </source>
</evidence>
<dbReference type="Proteomes" id="UP000280434">
    <property type="component" value="Unassembled WGS sequence"/>
</dbReference>
<organism evidence="6 7">
    <name type="scientific">Trinickia fusca</name>
    <dbReference type="NCBI Taxonomy" id="2419777"/>
    <lineage>
        <taxon>Bacteria</taxon>
        <taxon>Pseudomonadati</taxon>
        <taxon>Pseudomonadota</taxon>
        <taxon>Betaproteobacteria</taxon>
        <taxon>Burkholderiales</taxon>
        <taxon>Burkholderiaceae</taxon>
        <taxon>Trinickia</taxon>
    </lineage>
</organism>
<keyword evidence="3" id="KW-0288">FMN</keyword>
<dbReference type="Gene3D" id="3.40.50.360">
    <property type="match status" value="1"/>
</dbReference>
<dbReference type="InterPro" id="IPR019912">
    <property type="entry name" value="FMN_Rdtase_MsuE-like"/>
</dbReference>
<feature type="domain" description="NADPH-dependent FMN reductase-like" evidence="5">
    <location>
        <begin position="6"/>
        <end position="150"/>
    </location>
</feature>
<dbReference type="InterPro" id="IPR051814">
    <property type="entry name" value="NAD(P)H-dep_FMN_reductase"/>
</dbReference>
<evidence type="ECO:0000259" key="5">
    <source>
        <dbReference type="Pfam" id="PF03358"/>
    </source>
</evidence>
<reference evidence="6 7" key="1">
    <citation type="submission" date="2018-10" db="EMBL/GenBank/DDBJ databases">
        <title>Paraburkholderia sp. 7MK8-2, isolated from soil.</title>
        <authorList>
            <person name="Gao Z.-H."/>
            <person name="Qiu L.-H."/>
        </authorList>
    </citation>
    <scope>NUCLEOTIDE SEQUENCE [LARGE SCALE GENOMIC DNA]</scope>
    <source>
        <strain evidence="6 7">7MK8-2</strain>
    </source>
</reference>
<keyword evidence="4" id="KW-0560">Oxidoreductase</keyword>
<comment type="caution">
    <text evidence="6">The sequence shown here is derived from an EMBL/GenBank/DDBJ whole genome shotgun (WGS) entry which is preliminary data.</text>
</comment>
<evidence type="ECO:0000313" key="6">
    <source>
        <dbReference type="EMBL" id="RKP46803.1"/>
    </source>
</evidence>
<dbReference type="PANTHER" id="PTHR43408">
    <property type="entry name" value="FMN REDUCTASE (NADPH)"/>
    <property type="match status" value="1"/>
</dbReference>
<proteinExistence type="inferred from homology"/>
<dbReference type="EMBL" id="RBZV01000006">
    <property type="protein sequence ID" value="RKP46803.1"/>
    <property type="molecule type" value="Genomic_DNA"/>
</dbReference>
<keyword evidence="7" id="KW-1185">Reference proteome</keyword>
<dbReference type="GO" id="GO:0016491">
    <property type="term" value="F:oxidoreductase activity"/>
    <property type="evidence" value="ECO:0007669"/>
    <property type="project" value="UniProtKB-KW"/>
</dbReference>
<name>A0A494XGY5_9BURK</name>
<comment type="similarity">
    <text evidence="1">Belongs to the SsuE family.</text>
</comment>
<dbReference type="RefSeq" id="WP_121278631.1">
    <property type="nucleotide sequence ID" value="NZ_RBZV01000006.1"/>
</dbReference>
<dbReference type="InterPro" id="IPR005025">
    <property type="entry name" value="FMN_Rdtase-like_dom"/>
</dbReference>
<evidence type="ECO:0000256" key="4">
    <source>
        <dbReference type="ARBA" id="ARBA00023002"/>
    </source>
</evidence>
<dbReference type="PANTHER" id="PTHR43408:SF2">
    <property type="entry name" value="FMN REDUCTASE (NADPH)"/>
    <property type="match status" value="1"/>
</dbReference>
<dbReference type="Pfam" id="PF03358">
    <property type="entry name" value="FMN_red"/>
    <property type="match status" value="1"/>
</dbReference>
<dbReference type="InterPro" id="IPR029039">
    <property type="entry name" value="Flavoprotein-like_sf"/>
</dbReference>
<protein>
    <submittedName>
        <fullName evidence="6">FMN reductase</fullName>
    </submittedName>
</protein>
<accession>A0A494XGY5</accession>
<sequence>MSSVLQVTAVSGGFGKPSRTLTLVEAIVEEIGRVLPVKTTTLELGQLAPHLGSALQTGRPPAELTAALNKIETADLLVVASPVYRASYSGLFKHLFDLVDQDALIDVPVLLAAAGGSHRHALVVDHPLRALFAFFQAMTLPVGIYAVDDDFTNYRVSAASLAQRIELAVTRALPVLTHREARAGEPLVAVAA</sequence>